<dbReference type="CDD" id="cd11073">
    <property type="entry name" value="CYP76-like"/>
    <property type="match status" value="1"/>
</dbReference>
<comment type="similarity">
    <text evidence="1 6">Belongs to the cytochrome P450 family.</text>
</comment>
<evidence type="ECO:0000256" key="5">
    <source>
        <dbReference type="PIRSR" id="PIRSR602401-1"/>
    </source>
</evidence>
<comment type="cofactor">
    <cofactor evidence="5">
        <name>heme</name>
        <dbReference type="ChEBI" id="CHEBI:30413"/>
    </cofactor>
</comment>
<dbReference type="PANTHER" id="PTHR47950:SF44">
    <property type="entry name" value="CYTOCHROME P450, FAMILY 76, SUBFAMILY C, POLYPEPTIDE 5-RELATED"/>
    <property type="match status" value="1"/>
</dbReference>
<dbReference type="GO" id="GO:0004497">
    <property type="term" value="F:monooxygenase activity"/>
    <property type="evidence" value="ECO:0007669"/>
    <property type="project" value="UniProtKB-KW"/>
</dbReference>
<dbReference type="PROSITE" id="PS00086">
    <property type="entry name" value="CYTOCHROME_P450"/>
    <property type="match status" value="1"/>
</dbReference>
<dbReference type="GO" id="GO:0020037">
    <property type="term" value="F:heme binding"/>
    <property type="evidence" value="ECO:0007669"/>
    <property type="project" value="InterPro"/>
</dbReference>
<dbReference type="FunFam" id="1.10.630.10:FF:000007">
    <property type="entry name" value="Cytochrome P450 76C4"/>
    <property type="match status" value="1"/>
</dbReference>
<dbReference type="GO" id="GO:0044550">
    <property type="term" value="P:secondary metabolite biosynthetic process"/>
    <property type="evidence" value="ECO:0007669"/>
    <property type="project" value="UniProtKB-ARBA"/>
</dbReference>
<keyword evidence="2 5" id="KW-0479">Metal-binding</keyword>
<dbReference type="InParanoid" id="A0A2G5EHX6"/>
<protein>
    <recommendedName>
        <fullName evidence="9">Cytochrome P450</fullName>
    </recommendedName>
</protein>
<organism evidence="7 8">
    <name type="scientific">Aquilegia coerulea</name>
    <name type="common">Rocky mountain columbine</name>
    <dbReference type="NCBI Taxonomy" id="218851"/>
    <lineage>
        <taxon>Eukaryota</taxon>
        <taxon>Viridiplantae</taxon>
        <taxon>Streptophyta</taxon>
        <taxon>Embryophyta</taxon>
        <taxon>Tracheophyta</taxon>
        <taxon>Spermatophyta</taxon>
        <taxon>Magnoliopsida</taxon>
        <taxon>Ranunculales</taxon>
        <taxon>Ranunculaceae</taxon>
        <taxon>Thalictroideae</taxon>
        <taxon>Aquilegia</taxon>
    </lineage>
</organism>
<keyword evidence="5 6" id="KW-0349">Heme</keyword>
<accession>A0A2G5EHX6</accession>
<proteinExistence type="inferred from homology"/>
<dbReference type="EMBL" id="KZ305025">
    <property type="protein sequence ID" value="PIA55310.1"/>
    <property type="molecule type" value="Genomic_DNA"/>
</dbReference>
<keyword evidence="3 6" id="KW-0560">Oxidoreductase</keyword>
<dbReference type="GO" id="GO:0016705">
    <property type="term" value="F:oxidoreductase activity, acting on paired donors, with incorporation or reduction of molecular oxygen"/>
    <property type="evidence" value="ECO:0007669"/>
    <property type="project" value="InterPro"/>
</dbReference>
<dbReference type="InterPro" id="IPR001128">
    <property type="entry name" value="Cyt_P450"/>
</dbReference>
<dbReference type="Proteomes" id="UP000230069">
    <property type="component" value="Unassembled WGS sequence"/>
</dbReference>
<dbReference type="PRINTS" id="PR00463">
    <property type="entry name" value="EP450I"/>
</dbReference>
<keyword evidence="8" id="KW-1185">Reference proteome</keyword>
<dbReference type="PRINTS" id="PR00385">
    <property type="entry name" value="P450"/>
</dbReference>
<dbReference type="InterPro" id="IPR017972">
    <property type="entry name" value="Cyt_P450_CS"/>
</dbReference>
<evidence type="ECO:0000256" key="3">
    <source>
        <dbReference type="ARBA" id="ARBA00023002"/>
    </source>
</evidence>
<reference evidence="7 8" key="1">
    <citation type="submission" date="2017-09" db="EMBL/GenBank/DDBJ databases">
        <title>WGS assembly of Aquilegia coerulea Goldsmith.</title>
        <authorList>
            <person name="Hodges S."/>
            <person name="Kramer E."/>
            <person name="Nordborg M."/>
            <person name="Tomkins J."/>
            <person name="Borevitz J."/>
            <person name="Derieg N."/>
            <person name="Yan J."/>
            <person name="Mihaltcheva S."/>
            <person name="Hayes R.D."/>
            <person name="Rokhsar D."/>
        </authorList>
    </citation>
    <scope>NUCLEOTIDE SEQUENCE [LARGE SCALE GENOMIC DNA]</scope>
    <source>
        <strain evidence="8">cv. Goldsmith</strain>
    </source>
</reference>
<dbReference type="OrthoDB" id="2789670at2759"/>
<dbReference type="STRING" id="218851.A0A2G5EHX6"/>
<evidence type="ECO:0000313" key="7">
    <source>
        <dbReference type="EMBL" id="PIA55310.1"/>
    </source>
</evidence>
<feature type="binding site" description="axial binding residue" evidence="5">
    <location>
        <position position="443"/>
    </location>
    <ligand>
        <name>heme</name>
        <dbReference type="ChEBI" id="CHEBI:30413"/>
    </ligand>
    <ligandPart>
        <name>Fe</name>
        <dbReference type="ChEBI" id="CHEBI:18248"/>
    </ligandPart>
</feature>
<keyword evidence="4 5" id="KW-0408">Iron</keyword>
<name>A0A2G5EHX6_AQUCA</name>
<dbReference type="InterPro" id="IPR036396">
    <property type="entry name" value="Cyt_P450_sf"/>
</dbReference>
<evidence type="ECO:0000256" key="1">
    <source>
        <dbReference type="ARBA" id="ARBA00010617"/>
    </source>
</evidence>
<sequence>MTCMFMIKHANMDDEGGNWSYHSNELTNAQTMTKIYKPHPVTDFILFKLGTEPHKSLAELSKIYGPLMALKLGNVTTIVVSSPTMAKEVLQKNDKAFSSRTIPEAVRVLDNHKHSMIWLPASSKWRSLRKVSSSQLFTTQRLESNQGLRKKKVEELLSYVGENCKNKCAVGIGQVAFSTILNLISNTVFSMDLTHLDSNYAQEFKSLVSIIMEEGARPNFVDYFPILRSIDPQRIKYRMEGHARKLDEFFDGIIKQRLESRKLSKSPRSSCSDFLDAILDYKQEDGFQLSDPDIRAMLRDIFGAGTDTTSSTVEWAMTELLRNPEKMTKAQSELNEMIDENKPIDEADIVRLPYLQAVVKETFRMHPPVPLLIPHKAESRVELCGYIVLKNTQVLINVWTMGRDPNIWENPTVFEPERFLKSNMDFKGQDFELIPFGAGRRICPGLPLAYRMLYLMLASLLHAFNWKLEDGLKPEDMDMEERFGLTLQKAIPLKAIPIKR</sequence>
<evidence type="ECO:0000256" key="2">
    <source>
        <dbReference type="ARBA" id="ARBA00022723"/>
    </source>
</evidence>
<evidence type="ECO:0008006" key="9">
    <source>
        <dbReference type="Google" id="ProtNLM"/>
    </source>
</evidence>
<evidence type="ECO:0000313" key="8">
    <source>
        <dbReference type="Proteomes" id="UP000230069"/>
    </source>
</evidence>
<evidence type="ECO:0000256" key="6">
    <source>
        <dbReference type="RuleBase" id="RU000461"/>
    </source>
</evidence>
<dbReference type="PANTHER" id="PTHR47950">
    <property type="entry name" value="CYTOCHROME P450, FAMILY 76, SUBFAMILY C, POLYPEPTIDE 5-RELATED"/>
    <property type="match status" value="1"/>
</dbReference>
<dbReference type="GO" id="GO:0005506">
    <property type="term" value="F:iron ion binding"/>
    <property type="evidence" value="ECO:0007669"/>
    <property type="project" value="InterPro"/>
</dbReference>
<dbReference type="AlphaFoldDB" id="A0A2G5EHX6"/>
<gene>
    <name evidence="7" type="ORF">AQUCO_00800203v1</name>
</gene>
<evidence type="ECO:0000256" key="4">
    <source>
        <dbReference type="ARBA" id="ARBA00023004"/>
    </source>
</evidence>
<dbReference type="Pfam" id="PF00067">
    <property type="entry name" value="p450"/>
    <property type="match status" value="1"/>
</dbReference>
<dbReference type="Gene3D" id="1.10.630.10">
    <property type="entry name" value="Cytochrome P450"/>
    <property type="match status" value="1"/>
</dbReference>
<dbReference type="SUPFAM" id="SSF48264">
    <property type="entry name" value="Cytochrome P450"/>
    <property type="match status" value="1"/>
</dbReference>
<keyword evidence="6" id="KW-0503">Monooxygenase</keyword>
<dbReference type="InterPro" id="IPR002401">
    <property type="entry name" value="Cyt_P450_E_grp-I"/>
</dbReference>
<dbReference type="FunCoup" id="A0A2G5EHX6">
    <property type="interactions" value="449"/>
</dbReference>